<comment type="similarity">
    <text evidence="2 7">Belongs to the MscS (TC 1.A.23) family.</text>
</comment>
<keyword evidence="7" id="KW-0813">Transport</keyword>
<evidence type="ECO:0000313" key="12">
    <source>
        <dbReference type="EMBL" id="MFD2311708.1"/>
    </source>
</evidence>
<feature type="transmembrane region" description="Helical" evidence="7">
    <location>
        <begin position="265"/>
        <end position="288"/>
    </location>
</feature>
<feature type="region of interest" description="Disordered" evidence="8">
    <location>
        <begin position="436"/>
        <end position="463"/>
    </location>
</feature>
<feature type="domain" description="Mechanosensitive ion channel MscS" evidence="9">
    <location>
        <begin position="282"/>
        <end position="347"/>
    </location>
</feature>
<evidence type="ECO:0000256" key="2">
    <source>
        <dbReference type="ARBA" id="ARBA00008017"/>
    </source>
</evidence>
<dbReference type="InterPro" id="IPR045275">
    <property type="entry name" value="MscS_archaea/bacteria_type"/>
</dbReference>
<feature type="region of interest" description="Disordered" evidence="8">
    <location>
        <begin position="31"/>
        <end position="59"/>
    </location>
</feature>
<keyword evidence="7" id="KW-0997">Cell inner membrane</keyword>
<dbReference type="InterPro" id="IPR023408">
    <property type="entry name" value="MscS_beta-dom_sf"/>
</dbReference>
<evidence type="ECO:0000256" key="4">
    <source>
        <dbReference type="ARBA" id="ARBA00022692"/>
    </source>
</evidence>
<dbReference type="Pfam" id="PF21088">
    <property type="entry name" value="MS_channel_1st"/>
    <property type="match status" value="1"/>
</dbReference>
<evidence type="ECO:0000259" key="9">
    <source>
        <dbReference type="Pfam" id="PF00924"/>
    </source>
</evidence>
<comment type="function">
    <text evidence="7">Mechanosensitive channel that participates in the regulation of osmotic pressure changes within the cell, opening in response to stretch forces in the membrane lipid bilayer, without the need for other proteins. Contributes to normal resistance to hypoosmotic shock. Forms an ion channel of 1.0 nanosiemens conductance with a slight preference for anions.</text>
</comment>
<dbReference type="PANTHER" id="PTHR30221:SF1">
    <property type="entry name" value="SMALL-CONDUCTANCE MECHANOSENSITIVE CHANNEL"/>
    <property type="match status" value="1"/>
</dbReference>
<keyword evidence="3" id="KW-1003">Cell membrane</keyword>
<keyword evidence="7" id="KW-0406">Ion transport</keyword>
<dbReference type="Gene3D" id="1.10.287.1260">
    <property type="match status" value="1"/>
</dbReference>
<comment type="caution">
    <text evidence="7">Lacks conserved residue(s) required for the propagation of feature annotation.</text>
</comment>
<dbReference type="Gene3D" id="3.30.70.100">
    <property type="match status" value="1"/>
</dbReference>
<comment type="subunit">
    <text evidence="7">Homoheptamer.</text>
</comment>
<dbReference type="Gene3D" id="2.30.30.60">
    <property type="match status" value="1"/>
</dbReference>
<keyword evidence="5 7" id="KW-1133">Transmembrane helix</keyword>
<comment type="caution">
    <text evidence="12">The sequence shown here is derived from an EMBL/GenBank/DDBJ whole genome shotgun (WGS) entry which is preliminary data.</text>
</comment>
<dbReference type="SUPFAM" id="SSF82689">
    <property type="entry name" value="Mechanosensitive channel protein MscS (YggB), C-terminal domain"/>
    <property type="match status" value="1"/>
</dbReference>
<name>A0ABW5EDS7_9GAMM</name>
<dbReference type="SUPFAM" id="SSF50182">
    <property type="entry name" value="Sm-like ribonucleoproteins"/>
    <property type="match status" value="1"/>
</dbReference>
<feature type="transmembrane region" description="Helical" evidence="7">
    <location>
        <begin position="236"/>
        <end position="259"/>
    </location>
</feature>
<evidence type="ECO:0000256" key="1">
    <source>
        <dbReference type="ARBA" id="ARBA00004651"/>
    </source>
</evidence>
<keyword evidence="6 7" id="KW-0472">Membrane</keyword>
<evidence type="ECO:0000259" key="10">
    <source>
        <dbReference type="Pfam" id="PF21082"/>
    </source>
</evidence>
<reference evidence="13" key="1">
    <citation type="journal article" date="2019" name="Int. J. Syst. Evol. Microbiol.">
        <title>The Global Catalogue of Microorganisms (GCM) 10K type strain sequencing project: providing services to taxonomists for standard genome sequencing and annotation.</title>
        <authorList>
            <consortium name="The Broad Institute Genomics Platform"/>
            <consortium name="The Broad Institute Genome Sequencing Center for Infectious Disease"/>
            <person name="Wu L."/>
            <person name="Ma J."/>
        </authorList>
    </citation>
    <scope>NUCLEOTIDE SEQUENCE [LARGE SCALE GENOMIC DNA]</scope>
    <source>
        <strain evidence="13">KCTC 12848</strain>
    </source>
</reference>
<dbReference type="Pfam" id="PF00924">
    <property type="entry name" value="MS_channel_2nd"/>
    <property type="match status" value="1"/>
</dbReference>
<feature type="domain" description="Mechanosensitive ion channel transmembrane helices 2/3" evidence="11">
    <location>
        <begin position="244"/>
        <end position="280"/>
    </location>
</feature>
<keyword evidence="13" id="KW-1185">Reference proteome</keyword>
<accession>A0ABW5EDS7</accession>
<feature type="domain" description="Mechanosensitive ion channel MscS C-terminal" evidence="10">
    <location>
        <begin position="353"/>
        <end position="435"/>
    </location>
</feature>
<dbReference type="InterPro" id="IPR049278">
    <property type="entry name" value="MS_channel_C"/>
</dbReference>
<evidence type="ECO:0000259" key="11">
    <source>
        <dbReference type="Pfam" id="PF21088"/>
    </source>
</evidence>
<dbReference type="PANTHER" id="PTHR30221">
    <property type="entry name" value="SMALL-CONDUCTANCE MECHANOSENSITIVE CHANNEL"/>
    <property type="match status" value="1"/>
</dbReference>
<dbReference type="InterPro" id="IPR049142">
    <property type="entry name" value="MS_channel_1st"/>
</dbReference>
<feature type="transmembrane region" description="Helical" evidence="7">
    <location>
        <begin position="194"/>
        <end position="215"/>
    </location>
</feature>
<keyword evidence="4 7" id="KW-0812">Transmembrane</keyword>
<comment type="subcellular location">
    <subcellularLocation>
        <location evidence="7">Cell inner membrane</location>
        <topology evidence="7">Multi-pass membrane protein</topology>
    </subcellularLocation>
    <subcellularLocation>
        <location evidence="1">Cell membrane</location>
        <topology evidence="1">Multi-pass membrane protein</topology>
    </subcellularLocation>
</comment>
<dbReference type="InterPro" id="IPR006685">
    <property type="entry name" value="MscS_channel_2nd"/>
</dbReference>
<proteinExistence type="inferred from homology"/>
<dbReference type="InterPro" id="IPR011066">
    <property type="entry name" value="MscS_channel_C_sf"/>
</dbReference>
<dbReference type="RefSeq" id="WP_265721353.1">
    <property type="nucleotide sequence ID" value="NZ_JAPIVK010000010.1"/>
</dbReference>
<evidence type="ECO:0000256" key="5">
    <source>
        <dbReference type="ARBA" id="ARBA00022989"/>
    </source>
</evidence>
<evidence type="ECO:0000313" key="13">
    <source>
        <dbReference type="Proteomes" id="UP001597425"/>
    </source>
</evidence>
<evidence type="ECO:0000256" key="8">
    <source>
        <dbReference type="SAM" id="MobiDB-lite"/>
    </source>
</evidence>
<dbReference type="EMBL" id="JBHUJD010000021">
    <property type="protein sequence ID" value="MFD2311708.1"/>
    <property type="molecule type" value="Genomic_DNA"/>
</dbReference>
<sequence>MTLPARTRIATLQITLVFLIASGWVWAQQDDPSSEQKTAESATEQKADAGEKPTPAIPERIVDPSIGIDELTLRLIPLSKDELATAADAWFSLYKDKTQEMMEAQLKLAGASGETVPAAREALVAIGSEREAVGQSLGTVLRNWERKGGNADKIKEYRAYRSAVVMAQTRTADPGTIWRRIRGWLFSADGGLKLLIKFGIFFGALLGLIAVARIIGSWARHTARRSPHISRLLENFIEAAVFWLLLAVGILLVLSLMGINVTPLFALIGGASFVVAFAMQSTLGNLAAGLMIMFSRPFDEGDFVDIGGVAGTVKAVGMMSTTVITPDNQVIIVPNSNVWGNVITNTTTATRRVDMTFSIGYDDDMETAQRVLEETVQNHPKVLKSPEPMIRVAELAASSVNFIVRPWVMGQDYWDVYWDLTRQVKETFDANGISIPFPQQDVNVRGGESPLPSGNDGEAKTGN</sequence>
<dbReference type="SUPFAM" id="SSF82861">
    <property type="entry name" value="Mechanosensitive channel protein MscS (YggB), transmembrane region"/>
    <property type="match status" value="1"/>
</dbReference>
<dbReference type="Proteomes" id="UP001597425">
    <property type="component" value="Unassembled WGS sequence"/>
</dbReference>
<evidence type="ECO:0000256" key="7">
    <source>
        <dbReference type="RuleBase" id="RU369025"/>
    </source>
</evidence>
<protein>
    <recommendedName>
        <fullName evidence="7">Small-conductance mechanosensitive channel</fullName>
    </recommendedName>
</protein>
<dbReference type="Pfam" id="PF21082">
    <property type="entry name" value="MS_channel_3rd"/>
    <property type="match status" value="1"/>
</dbReference>
<organism evidence="12 13">
    <name type="scientific">Microbulbifer halophilus</name>
    <dbReference type="NCBI Taxonomy" id="453963"/>
    <lineage>
        <taxon>Bacteria</taxon>
        <taxon>Pseudomonadati</taxon>
        <taxon>Pseudomonadota</taxon>
        <taxon>Gammaproteobacteria</taxon>
        <taxon>Cellvibrionales</taxon>
        <taxon>Microbulbiferaceae</taxon>
        <taxon>Microbulbifer</taxon>
    </lineage>
</organism>
<evidence type="ECO:0000256" key="6">
    <source>
        <dbReference type="ARBA" id="ARBA00023136"/>
    </source>
</evidence>
<evidence type="ECO:0000256" key="3">
    <source>
        <dbReference type="ARBA" id="ARBA00022475"/>
    </source>
</evidence>
<dbReference type="InterPro" id="IPR010920">
    <property type="entry name" value="LSM_dom_sf"/>
</dbReference>
<keyword evidence="7" id="KW-0407">Ion channel</keyword>
<gene>
    <name evidence="12" type="ORF">ACFSKX_14870</name>
</gene>
<dbReference type="InterPro" id="IPR011014">
    <property type="entry name" value="MscS_channel_TM-2"/>
</dbReference>